<name>C6JRT7_SORBI</name>
<dbReference type="HOGENOM" id="CLU_1464938_0_0_1"/>
<sequence>MARTELAVPPRSGKVVLEPVGHSQFKYVGYNPEGYKYPSQVGVILKCEYPGIIKGEDCDDRRARTIQLTEEQYLTCRIGSCNNAVWAWLSKYWTSDQYKKKRETAQDARMRSDDPAPNRGGRGMTHGRVPIGDGAVEKAAVLSGGSDSDDDIYYDVDGHFEADSDDLEEDGDDTSDEDHYSDHVS</sequence>
<dbReference type="PANTHER" id="PTHR33157">
    <property type="entry name" value="AUTONOMOUS TRANSPOSABLE ELEMENT EN-1 MOSAIC PROTEIN-RELATED"/>
    <property type="match status" value="1"/>
</dbReference>
<dbReference type="InterPro" id="IPR039266">
    <property type="entry name" value="EN-1/SPM"/>
</dbReference>
<feature type="non-terminal residue" evidence="2">
    <location>
        <position position="185"/>
    </location>
</feature>
<feature type="region of interest" description="Disordered" evidence="1">
    <location>
        <begin position="102"/>
        <end position="185"/>
    </location>
</feature>
<evidence type="ECO:0000313" key="2">
    <source>
        <dbReference type="EMBL" id="EES20245.1"/>
    </source>
</evidence>
<dbReference type="PANTHER" id="PTHR33157:SF10">
    <property type="entry name" value="TRANSPOSASE MUDR PLANT DOMAIN-CONTAINING PROTEIN"/>
    <property type="match status" value="1"/>
</dbReference>
<dbReference type="GO" id="GO:0032196">
    <property type="term" value="P:transposition"/>
    <property type="evidence" value="ECO:0007669"/>
    <property type="project" value="InterPro"/>
</dbReference>
<organism evidence="2">
    <name type="scientific">Sorghum bicolor</name>
    <name type="common">Sorghum</name>
    <name type="synonym">Sorghum vulgare</name>
    <dbReference type="NCBI Taxonomy" id="4558"/>
    <lineage>
        <taxon>Eukaryota</taxon>
        <taxon>Viridiplantae</taxon>
        <taxon>Streptophyta</taxon>
        <taxon>Embryophyta</taxon>
        <taxon>Tracheophyta</taxon>
        <taxon>Spermatophyta</taxon>
        <taxon>Magnoliopsida</taxon>
        <taxon>Liliopsida</taxon>
        <taxon>Poales</taxon>
        <taxon>Poaceae</taxon>
        <taxon>PACMAD clade</taxon>
        <taxon>Panicoideae</taxon>
        <taxon>Andropogonodae</taxon>
        <taxon>Andropogoneae</taxon>
        <taxon>Sorghinae</taxon>
        <taxon>Sorghum</taxon>
    </lineage>
</organism>
<feature type="compositionally biased region" description="Acidic residues" evidence="1">
    <location>
        <begin position="163"/>
        <end position="176"/>
    </location>
</feature>
<dbReference type="AlphaFoldDB" id="C6JRT7"/>
<proteinExistence type="predicted"/>
<protein>
    <submittedName>
        <fullName evidence="2">Uncharacterized protein</fullName>
    </submittedName>
</protein>
<feature type="compositionally biased region" description="Basic and acidic residues" evidence="1">
    <location>
        <begin position="103"/>
        <end position="116"/>
    </location>
</feature>
<accession>C6JRT7</accession>
<dbReference type="EMBL" id="GL002606">
    <property type="protein sequence ID" value="EES20245.1"/>
    <property type="molecule type" value="Genomic_DNA"/>
</dbReference>
<reference evidence="2" key="1">
    <citation type="journal article" date="2009" name="Nature">
        <title>The Sorghum bicolor genome and the diversification of grasses.</title>
        <authorList>
            <person name="Paterson A.H."/>
            <person name="Bowers J.E."/>
            <person name="Bruggmann R."/>
            <person name="Dubchak I."/>
            <person name="Grimwood J."/>
            <person name="Gundlach H."/>
            <person name="Haberer G."/>
            <person name="Hellsten U."/>
            <person name="Mitros T."/>
            <person name="Poliakov A."/>
            <person name="Schmutz J."/>
            <person name="Spannagl M."/>
            <person name="Tang H."/>
            <person name="Wang X."/>
            <person name="Wicker T."/>
            <person name="Bharti A.K."/>
            <person name="Chapman J."/>
            <person name="Feltus F.A."/>
            <person name="Gowik U."/>
            <person name="Grigoriev I.V."/>
            <person name="Lyons E."/>
            <person name="Maher C.A."/>
            <person name="Martis M."/>
            <person name="Narechania A."/>
            <person name="Otillar R.P."/>
            <person name="Penning B.W."/>
            <person name="Salamov A.A."/>
            <person name="Wang Y."/>
            <person name="Zhang L."/>
            <person name="Carpita N.C."/>
            <person name="Freeling M."/>
            <person name="Gingle A.R."/>
            <person name="Hash C.T."/>
            <person name="Keller B."/>
            <person name="Klein P."/>
            <person name="Kresovich S."/>
            <person name="McCann M.C."/>
            <person name="Ming R."/>
            <person name="Peterson D.G."/>
            <person name="Mehboob-ur-Rahman"/>
            <person name="Ware D."/>
            <person name="Westhoff P."/>
            <person name="Mayer K.F."/>
            <person name="Messing J."/>
            <person name="Rokhsar D.S."/>
        </authorList>
    </citation>
    <scope>NUCLEOTIDE SEQUENCE [LARGE SCALE GENOMIC DNA]</scope>
</reference>
<evidence type="ECO:0000256" key="1">
    <source>
        <dbReference type="SAM" id="MobiDB-lite"/>
    </source>
</evidence>
<dbReference type="ExpressionAtlas" id="C6JRT7">
    <property type="expression patterns" value="differential"/>
</dbReference>
<gene>
    <name evidence="2" type="primary">Sb0012s009110</name>
    <name evidence="2" type="ORF">SORBIDRAFT_0012s009110</name>
</gene>